<gene>
    <name evidence="2" type="ORF">ACFSC7_15610</name>
</gene>
<evidence type="ECO:0000313" key="2">
    <source>
        <dbReference type="EMBL" id="MFD1696945.1"/>
    </source>
</evidence>
<sequence length="199" mass="21313">MTDLPSTERPGPQGVVMTIGLDEATRPSAPAIPGATEQDRAAGRQLAAIHAAYLAELDALEGLLSAVERGDASAGAVSAAVDSLTLERNYRQFGTLCGRQCYVLTMHHTIEERHMFPAISARAAPGLLAVIERLQAEHVVVHQLLERLSEASLALGAQAGPAEFAATRDTFRALLKVVRSHFRYEETELAEAIGVYDAL</sequence>
<dbReference type="RefSeq" id="WP_149894244.1">
    <property type="nucleotide sequence ID" value="NZ_JBHUFA010000013.1"/>
</dbReference>
<feature type="domain" description="Hemerythrin-like" evidence="1">
    <location>
        <begin position="46"/>
        <end position="192"/>
    </location>
</feature>
<dbReference type="CDD" id="cd12108">
    <property type="entry name" value="Hr-like"/>
    <property type="match status" value="1"/>
</dbReference>
<dbReference type="Proteomes" id="UP001597327">
    <property type="component" value="Unassembled WGS sequence"/>
</dbReference>
<reference evidence="3" key="1">
    <citation type="journal article" date="2019" name="Int. J. Syst. Evol. Microbiol.">
        <title>The Global Catalogue of Microorganisms (GCM) 10K type strain sequencing project: providing services to taxonomists for standard genome sequencing and annotation.</title>
        <authorList>
            <consortium name="The Broad Institute Genomics Platform"/>
            <consortium name="The Broad Institute Genome Sequencing Center for Infectious Disease"/>
            <person name="Wu L."/>
            <person name="Ma J."/>
        </authorList>
    </citation>
    <scope>NUCLEOTIDE SEQUENCE [LARGE SCALE GENOMIC DNA]</scope>
    <source>
        <strain evidence="3">JCM 3369</strain>
    </source>
</reference>
<dbReference type="Gene3D" id="1.20.120.520">
    <property type="entry name" value="nmb1532 protein domain like"/>
    <property type="match status" value="1"/>
</dbReference>
<organism evidence="2 3">
    <name type="scientific">Roseibium aestuarii</name>
    <dbReference type="NCBI Taxonomy" id="2600299"/>
    <lineage>
        <taxon>Bacteria</taxon>
        <taxon>Pseudomonadati</taxon>
        <taxon>Pseudomonadota</taxon>
        <taxon>Alphaproteobacteria</taxon>
        <taxon>Hyphomicrobiales</taxon>
        <taxon>Stappiaceae</taxon>
        <taxon>Roseibium</taxon>
    </lineage>
</organism>
<dbReference type="EMBL" id="JBHUFA010000013">
    <property type="protein sequence ID" value="MFD1696945.1"/>
    <property type="molecule type" value="Genomic_DNA"/>
</dbReference>
<name>A0ABW4JXQ6_9HYPH</name>
<proteinExistence type="predicted"/>
<protein>
    <submittedName>
        <fullName evidence="2">Hemerythrin domain-containing protein</fullName>
    </submittedName>
</protein>
<dbReference type="InterPro" id="IPR012312">
    <property type="entry name" value="Hemerythrin-like"/>
</dbReference>
<evidence type="ECO:0000259" key="1">
    <source>
        <dbReference type="Pfam" id="PF01814"/>
    </source>
</evidence>
<dbReference type="Pfam" id="PF01814">
    <property type="entry name" value="Hemerythrin"/>
    <property type="match status" value="1"/>
</dbReference>
<keyword evidence="3" id="KW-1185">Reference proteome</keyword>
<accession>A0ABW4JXQ6</accession>
<evidence type="ECO:0000313" key="3">
    <source>
        <dbReference type="Proteomes" id="UP001597327"/>
    </source>
</evidence>
<comment type="caution">
    <text evidence="2">The sequence shown here is derived from an EMBL/GenBank/DDBJ whole genome shotgun (WGS) entry which is preliminary data.</text>
</comment>